<dbReference type="AlphaFoldDB" id="A0A8X8BC63"/>
<evidence type="ECO:0000313" key="2">
    <source>
        <dbReference type="Proteomes" id="UP000886595"/>
    </source>
</evidence>
<comment type="caution">
    <text evidence="1">The sequence shown here is derived from an EMBL/GenBank/DDBJ whole genome shotgun (WGS) entry which is preliminary data.</text>
</comment>
<organism evidence="1 2">
    <name type="scientific">Brassica carinata</name>
    <name type="common">Ethiopian mustard</name>
    <name type="synonym">Abyssinian cabbage</name>
    <dbReference type="NCBI Taxonomy" id="52824"/>
    <lineage>
        <taxon>Eukaryota</taxon>
        <taxon>Viridiplantae</taxon>
        <taxon>Streptophyta</taxon>
        <taxon>Embryophyta</taxon>
        <taxon>Tracheophyta</taxon>
        <taxon>Spermatophyta</taxon>
        <taxon>Magnoliopsida</taxon>
        <taxon>eudicotyledons</taxon>
        <taxon>Gunneridae</taxon>
        <taxon>Pentapetalae</taxon>
        <taxon>rosids</taxon>
        <taxon>malvids</taxon>
        <taxon>Brassicales</taxon>
        <taxon>Brassicaceae</taxon>
        <taxon>Brassiceae</taxon>
        <taxon>Brassica</taxon>
    </lineage>
</organism>
<keyword evidence="2" id="KW-1185">Reference proteome</keyword>
<reference evidence="1 2" key="1">
    <citation type="submission" date="2020-02" db="EMBL/GenBank/DDBJ databases">
        <authorList>
            <person name="Ma Q."/>
            <person name="Huang Y."/>
            <person name="Song X."/>
            <person name="Pei D."/>
        </authorList>
    </citation>
    <scope>NUCLEOTIDE SEQUENCE [LARGE SCALE GENOMIC DNA]</scope>
    <source>
        <strain evidence="1">Sxm20200214</strain>
        <tissue evidence="1">Leaf</tissue>
    </source>
</reference>
<name>A0A8X8BC63_BRACI</name>
<evidence type="ECO:0000313" key="1">
    <source>
        <dbReference type="EMBL" id="KAG2333054.1"/>
    </source>
</evidence>
<protein>
    <submittedName>
        <fullName evidence="1">Uncharacterized protein</fullName>
    </submittedName>
</protein>
<dbReference type="EMBL" id="JAAMPC010000001">
    <property type="protein sequence ID" value="KAG2333054.1"/>
    <property type="molecule type" value="Genomic_DNA"/>
</dbReference>
<gene>
    <name evidence="1" type="ORF">Bca52824_004234</name>
</gene>
<dbReference type="Proteomes" id="UP000886595">
    <property type="component" value="Unassembled WGS sequence"/>
</dbReference>
<accession>A0A8X8BC63</accession>
<proteinExistence type="predicted"/>
<sequence>MGELERKCLRSTDREEGNKRCRLQERSRNAGCARRQCTLWSFSQLMVSLFTSLASSVLTANPPFKSVSFFTF</sequence>